<dbReference type="EMBL" id="CP019476">
    <property type="protein sequence ID" value="UQC82175.1"/>
    <property type="molecule type" value="Genomic_DNA"/>
</dbReference>
<dbReference type="RefSeq" id="XP_049143798.1">
    <property type="nucleotide sequence ID" value="XM_049286655.1"/>
</dbReference>
<accession>A0A9Q8WGW7</accession>
<dbReference type="KEGG" id="clup:CLUP02_07661"/>
<dbReference type="AlphaFoldDB" id="A0A9Q8WGW7"/>
<protein>
    <submittedName>
        <fullName evidence="1">Uncharacterized protein</fullName>
    </submittedName>
</protein>
<dbReference type="GeneID" id="73341665"/>
<evidence type="ECO:0000313" key="2">
    <source>
        <dbReference type="Proteomes" id="UP000830671"/>
    </source>
</evidence>
<sequence>MNEAHKATLIIEIMIMYIHHSQILPALRTLEMVVIFPAVYSRPMFDL</sequence>
<name>A0A9Q8WGW7_9PEZI</name>
<organism evidence="1 2">
    <name type="scientific">Colletotrichum lupini</name>
    <dbReference type="NCBI Taxonomy" id="145971"/>
    <lineage>
        <taxon>Eukaryota</taxon>
        <taxon>Fungi</taxon>
        <taxon>Dikarya</taxon>
        <taxon>Ascomycota</taxon>
        <taxon>Pezizomycotina</taxon>
        <taxon>Sordariomycetes</taxon>
        <taxon>Hypocreomycetidae</taxon>
        <taxon>Glomerellales</taxon>
        <taxon>Glomerellaceae</taxon>
        <taxon>Colletotrichum</taxon>
        <taxon>Colletotrichum acutatum species complex</taxon>
    </lineage>
</organism>
<proteinExistence type="predicted"/>
<keyword evidence="2" id="KW-1185">Reference proteome</keyword>
<reference evidence="1" key="1">
    <citation type="journal article" date="2021" name="Mol. Plant Microbe Interact.">
        <title>Complete Genome Sequence of the Plant-Pathogenic Fungus Colletotrichum lupini.</title>
        <authorList>
            <person name="Baroncelli R."/>
            <person name="Pensec F."/>
            <person name="Da Lio D."/>
            <person name="Boufleur T."/>
            <person name="Vicente I."/>
            <person name="Sarrocco S."/>
            <person name="Picot A."/>
            <person name="Baraldi E."/>
            <person name="Sukno S."/>
            <person name="Thon M."/>
            <person name="Le Floch G."/>
        </authorList>
    </citation>
    <scope>NUCLEOTIDE SEQUENCE</scope>
    <source>
        <strain evidence="1">IMI 504893</strain>
    </source>
</reference>
<dbReference type="Proteomes" id="UP000830671">
    <property type="component" value="Chromosome 4"/>
</dbReference>
<evidence type="ECO:0000313" key="1">
    <source>
        <dbReference type="EMBL" id="UQC82175.1"/>
    </source>
</evidence>
<gene>
    <name evidence="1" type="ORF">CLUP02_07661</name>
</gene>